<feature type="domain" description="OmpR/PhoB-type" evidence="11">
    <location>
        <begin position="133"/>
        <end position="232"/>
    </location>
</feature>
<dbReference type="GO" id="GO:0005829">
    <property type="term" value="C:cytosol"/>
    <property type="evidence" value="ECO:0007669"/>
    <property type="project" value="TreeGrafter"/>
</dbReference>
<evidence type="ECO:0000256" key="9">
    <source>
        <dbReference type="PROSITE-ProRule" id="PRU01091"/>
    </source>
</evidence>
<keyword evidence="4" id="KW-0805">Transcription regulation</keyword>
<dbReference type="InterPro" id="IPR036388">
    <property type="entry name" value="WH-like_DNA-bd_sf"/>
</dbReference>
<dbReference type="InterPro" id="IPR039420">
    <property type="entry name" value="WalR-like"/>
</dbReference>
<dbReference type="InterPro" id="IPR001867">
    <property type="entry name" value="OmpR/PhoB-type_DNA-bd"/>
</dbReference>
<dbReference type="Pfam" id="PF00486">
    <property type="entry name" value="Trans_reg_C"/>
    <property type="match status" value="1"/>
</dbReference>
<dbReference type="Gene3D" id="1.10.10.10">
    <property type="entry name" value="Winged helix-like DNA-binding domain superfamily/Winged helix DNA-binding domain"/>
    <property type="match status" value="1"/>
</dbReference>
<dbReference type="FunFam" id="1.10.10.10:FF:000018">
    <property type="entry name" value="DNA-binding response regulator ResD"/>
    <property type="match status" value="1"/>
</dbReference>
<protein>
    <recommendedName>
        <fullName evidence="1">Stage 0 sporulation protein A homolog</fullName>
    </recommendedName>
</protein>
<reference evidence="12 13" key="1">
    <citation type="journal article" date="2015" name="Infect. Genet. Evol.">
        <title>Genomic sequences of six botulinum neurotoxin-producing strains representing three clostridial species illustrate the mobility and diversity of botulinum neurotoxin genes.</title>
        <authorList>
            <person name="Smith T.J."/>
            <person name="Hill K.K."/>
            <person name="Xie G."/>
            <person name="Foley B.T."/>
            <person name="Williamson C.H."/>
            <person name="Foster J.T."/>
            <person name="Johnson S.L."/>
            <person name="Chertkov O."/>
            <person name="Teshima H."/>
            <person name="Gibbons H.S."/>
            <person name="Johnsky L.A."/>
            <person name="Karavis M.A."/>
            <person name="Smith L.A."/>
        </authorList>
    </citation>
    <scope>NUCLEOTIDE SEQUENCE [LARGE SCALE GENOMIC DNA]</scope>
    <source>
        <strain evidence="12 13">CDC 2741</strain>
    </source>
</reference>
<evidence type="ECO:0000256" key="7">
    <source>
        <dbReference type="ARBA" id="ARBA00024867"/>
    </source>
</evidence>
<dbReference type="STRING" id="29341.RSJ17_18160"/>
<dbReference type="Pfam" id="PF00072">
    <property type="entry name" value="Response_reg"/>
    <property type="match status" value="1"/>
</dbReference>
<dbReference type="SMART" id="SM00862">
    <property type="entry name" value="Trans_reg_C"/>
    <property type="match status" value="1"/>
</dbReference>
<evidence type="ECO:0000256" key="6">
    <source>
        <dbReference type="ARBA" id="ARBA00023163"/>
    </source>
</evidence>
<dbReference type="RefSeq" id="WP_039635809.1">
    <property type="nucleotide sequence ID" value="NZ_AYSO01000020.1"/>
</dbReference>
<feature type="domain" description="Response regulatory" evidence="10">
    <location>
        <begin position="4"/>
        <end position="117"/>
    </location>
</feature>
<dbReference type="InterPro" id="IPR016032">
    <property type="entry name" value="Sig_transdc_resp-reg_C-effctor"/>
</dbReference>
<dbReference type="GO" id="GO:0000156">
    <property type="term" value="F:phosphorelay response regulator activity"/>
    <property type="evidence" value="ECO:0007669"/>
    <property type="project" value="TreeGrafter"/>
</dbReference>
<accession>A0A0C1TVZ8</accession>
<evidence type="ECO:0000313" key="13">
    <source>
        <dbReference type="Proteomes" id="UP000031366"/>
    </source>
</evidence>
<dbReference type="FunFam" id="3.40.50.2300:FF:000001">
    <property type="entry name" value="DNA-binding response regulator PhoB"/>
    <property type="match status" value="1"/>
</dbReference>
<evidence type="ECO:0000256" key="8">
    <source>
        <dbReference type="PROSITE-ProRule" id="PRU00169"/>
    </source>
</evidence>
<dbReference type="EMBL" id="AYSO01000020">
    <property type="protein sequence ID" value="KIE44904.1"/>
    <property type="molecule type" value="Genomic_DNA"/>
</dbReference>
<evidence type="ECO:0000313" key="12">
    <source>
        <dbReference type="EMBL" id="KIE44904.1"/>
    </source>
</evidence>
<dbReference type="PANTHER" id="PTHR48111">
    <property type="entry name" value="REGULATOR OF RPOS"/>
    <property type="match status" value="1"/>
</dbReference>
<keyword evidence="5 9" id="KW-0238">DNA-binding</keyword>
<dbReference type="PANTHER" id="PTHR48111:SF10">
    <property type="entry name" value="STAGE 0 SPORULATION PROTEIN A HOMOLOG"/>
    <property type="match status" value="1"/>
</dbReference>
<dbReference type="CDD" id="cd17574">
    <property type="entry name" value="REC_OmpR"/>
    <property type="match status" value="1"/>
</dbReference>
<dbReference type="GO" id="GO:0000976">
    <property type="term" value="F:transcription cis-regulatory region binding"/>
    <property type="evidence" value="ECO:0007669"/>
    <property type="project" value="TreeGrafter"/>
</dbReference>
<dbReference type="SUPFAM" id="SSF52172">
    <property type="entry name" value="CheY-like"/>
    <property type="match status" value="1"/>
</dbReference>
<dbReference type="SMART" id="SM00448">
    <property type="entry name" value="REC"/>
    <property type="match status" value="1"/>
</dbReference>
<evidence type="ECO:0000256" key="2">
    <source>
        <dbReference type="ARBA" id="ARBA00022553"/>
    </source>
</evidence>
<evidence type="ECO:0000256" key="5">
    <source>
        <dbReference type="ARBA" id="ARBA00023125"/>
    </source>
</evidence>
<dbReference type="AlphaFoldDB" id="A0A0C1TVZ8"/>
<dbReference type="InterPro" id="IPR001789">
    <property type="entry name" value="Sig_transdc_resp-reg_receiver"/>
</dbReference>
<dbReference type="Gene3D" id="3.40.50.2300">
    <property type="match status" value="1"/>
</dbReference>
<dbReference type="CDD" id="cd00383">
    <property type="entry name" value="trans_reg_C"/>
    <property type="match status" value="1"/>
</dbReference>
<dbReference type="Proteomes" id="UP000031366">
    <property type="component" value="Unassembled WGS sequence"/>
</dbReference>
<dbReference type="InterPro" id="IPR011006">
    <property type="entry name" value="CheY-like_superfamily"/>
</dbReference>
<evidence type="ECO:0000259" key="10">
    <source>
        <dbReference type="PROSITE" id="PS50110"/>
    </source>
</evidence>
<proteinExistence type="predicted"/>
<keyword evidence="3" id="KW-0902">Two-component regulatory system</keyword>
<gene>
    <name evidence="12" type="ORF">U732_134</name>
</gene>
<comment type="caution">
    <text evidence="12">The sequence shown here is derived from an EMBL/GenBank/DDBJ whole genome shotgun (WGS) entry which is preliminary data.</text>
</comment>
<dbReference type="SUPFAM" id="SSF46894">
    <property type="entry name" value="C-terminal effector domain of the bipartite response regulators"/>
    <property type="match status" value="1"/>
</dbReference>
<dbReference type="GO" id="GO:0006355">
    <property type="term" value="P:regulation of DNA-templated transcription"/>
    <property type="evidence" value="ECO:0007669"/>
    <property type="project" value="InterPro"/>
</dbReference>
<keyword evidence="6" id="KW-0804">Transcription</keyword>
<name>A0A0C1TVZ8_9CLOT</name>
<evidence type="ECO:0000256" key="3">
    <source>
        <dbReference type="ARBA" id="ARBA00023012"/>
    </source>
</evidence>
<dbReference type="PROSITE" id="PS51755">
    <property type="entry name" value="OMPR_PHOB"/>
    <property type="match status" value="1"/>
</dbReference>
<keyword evidence="13" id="KW-1185">Reference proteome</keyword>
<feature type="modified residue" description="4-aspartylphosphate" evidence="8">
    <location>
        <position position="53"/>
    </location>
</feature>
<sequence>MDKNILIVDDDHEIVNLLEIYLKNEGYKIFKAYNGVEALKIIKNTNIQLVILDIMMPELNGIEVCKQIRTTLNIPILMLSAKNEDTDKITGLITGADDYMVKPFNPLEVTVRVKTLLRRAYYFNENMMNSQDEDIIRIDSLVIKKSTHSVLVDDININLTSTEFEILHLLASHPGRVFGAEEIFERVWKEKYYQSNNTVMVHISKLRDKLEKAMGGEKIIHTIWGVGYKIEKKHYL</sequence>
<evidence type="ECO:0000256" key="4">
    <source>
        <dbReference type="ARBA" id="ARBA00023015"/>
    </source>
</evidence>
<feature type="DNA-binding region" description="OmpR/PhoB-type" evidence="9">
    <location>
        <begin position="133"/>
        <end position="232"/>
    </location>
</feature>
<dbReference type="Gene3D" id="6.10.250.690">
    <property type="match status" value="1"/>
</dbReference>
<comment type="function">
    <text evidence="7">May play the central regulatory role in sporulation. It may be an element of the effector pathway responsible for the activation of sporulation genes in response to nutritional stress. Spo0A may act in concert with spo0H (a sigma factor) to control the expression of some genes that are critical to the sporulation process.</text>
</comment>
<evidence type="ECO:0000256" key="1">
    <source>
        <dbReference type="ARBA" id="ARBA00018672"/>
    </source>
</evidence>
<evidence type="ECO:0000259" key="11">
    <source>
        <dbReference type="PROSITE" id="PS51755"/>
    </source>
</evidence>
<dbReference type="GO" id="GO:0032993">
    <property type="term" value="C:protein-DNA complex"/>
    <property type="evidence" value="ECO:0007669"/>
    <property type="project" value="TreeGrafter"/>
</dbReference>
<dbReference type="OrthoDB" id="9790442at2"/>
<keyword evidence="2 8" id="KW-0597">Phosphoprotein</keyword>
<organism evidence="12 13">
    <name type="scientific">Clostridium argentinense CDC 2741</name>
    <dbReference type="NCBI Taxonomy" id="1418104"/>
    <lineage>
        <taxon>Bacteria</taxon>
        <taxon>Bacillati</taxon>
        <taxon>Bacillota</taxon>
        <taxon>Clostridia</taxon>
        <taxon>Eubacteriales</taxon>
        <taxon>Clostridiaceae</taxon>
        <taxon>Clostridium</taxon>
    </lineage>
</organism>
<dbReference type="PROSITE" id="PS50110">
    <property type="entry name" value="RESPONSE_REGULATORY"/>
    <property type="match status" value="1"/>
</dbReference>